<dbReference type="AlphaFoldDB" id="A0A840WEE2"/>
<dbReference type="InterPro" id="IPR036388">
    <property type="entry name" value="WH-like_DNA-bd_sf"/>
</dbReference>
<dbReference type="Pfam" id="PF04542">
    <property type="entry name" value="Sigma70_r2"/>
    <property type="match status" value="1"/>
</dbReference>
<dbReference type="GO" id="GO:0006352">
    <property type="term" value="P:DNA-templated transcription initiation"/>
    <property type="evidence" value="ECO:0007669"/>
    <property type="project" value="InterPro"/>
</dbReference>
<dbReference type="SUPFAM" id="SSF88659">
    <property type="entry name" value="Sigma3 and sigma4 domains of RNA polymerase sigma factors"/>
    <property type="match status" value="1"/>
</dbReference>
<dbReference type="GO" id="GO:0016987">
    <property type="term" value="F:sigma factor activity"/>
    <property type="evidence" value="ECO:0007669"/>
    <property type="project" value="UniProtKB-KW"/>
</dbReference>
<proteinExistence type="inferred from homology"/>
<evidence type="ECO:0000259" key="6">
    <source>
        <dbReference type="Pfam" id="PF04542"/>
    </source>
</evidence>
<dbReference type="Gene3D" id="1.10.1740.10">
    <property type="match status" value="1"/>
</dbReference>
<feature type="domain" description="RNA polymerase sigma-70 region 2" evidence="6">
    <location>
        <begin position="19"/>
        <end position="84"/>
    </location>
</feature>
<dbReference type="PANTHER" id="PTHR43133">
    <property type="entry name" value="RNA POLYMERASE ECF-TYPE SIGMA FACTO"/>
    <property type="match status" value="1"/>
</dbReference>
<evidence type="ECO:0000256" key="1">
    <source>
        <dbReference type="ARBA" id="ARBA00010641"/>
    </source>
</evidence>
<evidence type="ECO:0000313" key="9">
    <source>
        <dbReference type="Proteomes" id="UP000579647"/>
    </source>
</evidence>
<keyword evidence="9" id="KW-1185">Reference proteome</keyword>
<dbReference type="InterPro" id="IPR013324">
    <property type="entry name" value="RNA_pol_sigma_r3/r4-like"/>
</dbReference>
<dbReference type="InterPro" id="IPR013325">
    <property type="entry name" value="RNA_pol_sigma_r2"/>
</dbReference>
<dbReference type="InterPro" id="IPR013249">
    <property type="entry name" value="RNA_pol_sigma70_r4_t2"/>
</dbReference>
<dbReference type="InterPro" id="IPR014284">
    <property type="entry name" value="RNA_pol_sigma-70_dom"/>
</dbReference>
<comment type="caution">
    <text evidence="8">The sequence shown here is derived from an EMBL/GenBank/DDBJ whole genome shotgun (WGS) entry which is preliminary data.</text>
</comment>
<sequence>MGHSEVGAPRSDERAFNALFERHYDAVYRYARRRVGADHADDVASEAFVVAWQKRRRLIPEQELPWLYACARRITLAHLRRNQRQDRIAESLTREPGRVGVHADDADRVIERNGALAALARLTEIERELVMLVTWEGLDSREAAKVVGCTHVTARGRLHRARKRLTAHLAETPESERETAFKEKETAWTT</sequence>
<accession>A0A840WEE2</accession>
<dbReference type="Pfam" id="PF08281">
    <property type="entry name" value="Sigma70_r4_2"/>
    <property type="match status" value="1"/>
</dbReference>
<evidence type="ECO:0000256" key="2">
    <source>
        <dbReference type="ARBA" id="ARBA00023015"/>
    </source>
</evidence>
<dbReference type="PANTHER" id="PTHR43133:SF8">
    <property type="entry name" value="RNA POLYMERASE SIGMA FACTOR HI_1459-RELATED"/>
    <property type="match status" value="1"/>
</dbReference>
<reference evidence="8 9" key="1">
    <citation type="submission" date="2020-08" db="EMBL/GenBank/DDBJ databases">
        <title>Sequencing the genomes of 1000 actinobacteria strains.</title>
        <authorList>
            <person name="Klenk H.-P."/>
        </authorList>
    </citation>
    <scope>NUCLEOTIDE SEQUENCE [LARGE SCALE GENOMIC DNA]</scope>
    <source>
        <strain evidence="8 9">DSM 44598</strain>
    </source>
</reference>
<dbReference type="Proteomes" id="UP000579647">
    <property type="component" value="Unassembled WGS sequence"/>
</dbReference>
<keyword evidence="2" id="KW-0805">Transcription regulation</keyword>
<keyword evidence="4" id="KW-0238">DNA-binding</keyword>
<dbReference type="SUPFAM" id="SSF88946">
    <property type="entry name" value="Sigma2 domain of RNA polymerase sigma factors"/>
    <property type="match status" value="1"/>
</dbReference>
<protein>
    <submittedName>
        <fullName evidence="8">RNA polymerase sigma-70 factor (ECF subfamily)</fullName>
    </submittedName>
</protein>
<dbReference type="InterPro" id="IPR039425">
    <property type="entry name" value="RNA_pol_sigma-70-like"/>
</dbReference>
<dbReference type="InterPro" id="IPR007627">
    <property type="entry name" value="RNA_pol_sigma70_r2"/>
</dbReference>
<dbReference type="EMBL" id="JACHDO010000001">
    <property type="protein sequence ID" value="MBB5490335.1"/>
    <property type="molecule type" value="Genomic_DNA"/>
</dbReference>
<dbReference type="RefSeq" id="WP_184363583.1">
    <property type="nucleotide sequence ID" value="NZ_BAAAKM010000088.1"/>
</dbReference>
<keyword evidence="5" id="KW-0804">Transcription</keyword>
<evidence type="ECO:0000313" key="8">
    <source>
        <dbReference type="EMBL" id="MBB5490335.1"/>
    </source>
</evidence>
<evidence type="ECO:0000256" key="4">
    <source>
        <dbReference type="ARBA" id="ARBA00023125"/>
    </source>
</evidence>
<name>A0A840WEE2_9ACTN</name>
<dbReference type="Gene3D" id="1.10.10.10">
    <property type="entry name" value="Winged helix-like DNA-binding domain superfamily/Winged helix DNA-binding domain"/>
    <property type="match status" value="1"/>
</dbReference>
<organism evidence="8 9">
    <name type="scientific">Nocardiopsis metallicus</name>
    <dbReference type="NCBI Taxonomy" id="179819"/>
    <lineage>
        <taxon>Bacteria</taxon>
        <taxon>Bacillati</taxon>
        <taxon>Actinomycetota</taxon>
        <taxon>Actinomycetes</taxon>
        <taxon>Streptosporangiales</taxon>
        <taxon>Nocardiopsidaceae</taxon>
        <taxon>Nocardiopsis</taxon>
    </lineage>
</organism>
<evidence type="ECO:0000256" key="5">
    <source>
        <dbReference type="ARBA" id="ARBA00023163"/>
    </source>
</evidence>
<comment type="similarity">
    <text evidence="1">Belongs to the sigma-70 factor family. ECF subfamily.</text>
</comment>
<dbReference type="GO" id="GO:0003677">
    <property type="term" value="F:DNA binding"/>
    <property type="evidence" value="ECO:0007669"/>
    <property type="project" value="UniProtKB-KW"/>
</dbReference>
<evidence type="ECO:0000259" key="7">
    <source>
        <dbReference type="Pfam" id="PF08281"/>
    </source>
</evidence>
<keyword evidence="3" id="KW-0731">Sigma factor</keyword>
<dbReference type="NCBIfam" id="TIGR02937">
    <property type="entry name" value="sigma70-ECF"/>
    <property type="match status" value="1"/>
</dbReference>
<feature type="domain" description="RNA polymerase sigma factor 70 region 4 type 2" evidence="7">
    <location>
        <begin position="116"/>
        <end position="165"/>
    </location>
</feature>
<evidence type="ECO:0000256" key="3">
    <source>
        <dbReference type="ARBA" id="ARBA00023082"/>
    </source>
</evidence>
<gene>
    <name evidence="8" type="ORF">HNR07_001472</name>
</gene>